<dbReference type="GO" id="GO:0003677">
    <property type="term" value="F:DNA binding"/>
    <property type="evidence" value="ECO:0007669"/>
    <property type="project" value="UniProtKB-KW"/>
</dbReference>
<evidence type="ECO:0000256" key="9">
    <source>
        <dbReference type="ARBA" id="ARBA00022842"/>
    </source>
</evidence>
<evidence type="ECO:0000256" key="4">
    <source>
        <dbReference type="ARBA" id="ARBA00022722"/>
    </source>
</evidence>
<dbReference type="GO" id="GO:0000175">
    <property type="term" value="F:3'-5'-RNA exonuclease activity"/>
    <property type="evidence" value="ECO:0007669"/>
    <property type="project" value="InterPro"/>
</dbReference>
<dbReference type="GO" id="GO:0008310">
    <property type="term" value="F:single-stranded DNA 3'-5' DNA exonuclease activity"/>
    <property type="evidence" value="ECO:0007669"/>
    <property type="project" value="UniProtKB-EC"/>
</dbReference>
<feature type="binding site" evidence="16">
    <location>
        <position position="14"/>
    </location>
    <ligand>
        <name>Mg(2+)</name>
        <dbReference type="ChEBI" id="CHEBI:18420"/>
        <label>2</label>
    </ligand>
</feature>
<feature type="binding site" evidence="15">
    <location>
        <position position="14"/>
    </location>
    <ligand>
        <name>substrate</name>
    </ligand>
</feature>
<accession>A0A2P5SWQ3</accession>
<keyword evidence="9 16" id="KW-0460">Magnesium</keyword>
<keyword evidence="20" id="KW-1185">Reference proteome</keyword>
<keyword evidence="11 14" id="KW-0234">DNA repair</keyword>
<dbReference type="Pfam" id="PF08411">
    <property type="entry name" value="ExoI_SH3"/>
    <property type="match status" value="1"/>
</dbReference>
<dbReference type="AlphaFoldDB" id="A0A2P5SWQ3"/>
<dbReference type="Proteomes" id="UP000296144">
    <property type="component" value="Unassembled WGS sequence"/>
</dbReference>
<feature type="binding site" evidence="15">
    <location>
        <position position="162"/>
    </location>
    <ligand>
        <name>substrate</name>
    </ligand>
</feature>
<keyword evidence="8 14" id="KW-0269">Exonuclease</keyword>
<evidence type="ECO:0000256" key="12">
    <source>
        <dbReference type="ARBA" id="ARBA00046035"/>
    </source>
</evidence>
<keyword evidence="5 16" id="KW-0479">Metal-binding</keyword>
<dbReference type="PROSITE" id="PS51785">
    <property type="entry name" value="EXOI_C"/>
    <property type="match status" value="1"/>
</dbReference>
<dbReference type="Gene3D" id="1.20.1280.70">
    <property type="entry name" value="Exonuclease ExoI, domain 3"/>
    <property type="match status" value="1"/>
</dbReference>
<evidence type="ECO:0000256" key="3">
    <source>
        <dbReference type="ARBA" id="ARBA00019900"/>
    </source>
</evidence>
<evidence type="ECO:0000256" key="15">
    <source>
        <dbReference type="PIRSR" id="PIRSR000977-1"/>
    </source>
</evidence>
<dbReference type="CDD" id="cd06138">
    <property type="entry name" value="ExoI_N"/>
    <property type="match status" value="1"/>
</dbReference>
<evidence type="ECO:0000256" key="10">
    <source>
        <dbReference type="ARBA" id="ARBA00023125"/>
    </source>
</evidence>
<dbReference type="InterPro" id="IPR036397">
    <property type="entry name" value="RNaseH_sf"/>
</dbReference>
<dbReference type="InterPro" id="IPR023607">
    <property type="entry name" value="Exodeoxyribonuclease_I"/>
</dbReference>
<dbReference type="FunFam" id="1.20.1280.70:FF:000001">
    <property type="entry name" value="Exodeoxyribonuclease I"/>
    <property type="match status" value="1"/>
</dbReference>
<comment type="catalytic activity">
    <reaction evidence="1 14">
        <text>Exonucleolytic cleavage in the 3'- to 5'-direction to yield nucleoside 5'-phosphates.</text>
        <dbReference type="EC" id="3.1.11.1"/>
    </reaction>
</comment>
<proteinExistence type="predicted"/>
<evidence type="ECO:0000259" key="18">
    <source>
        <dbReference type="PROSITE" id="PS51785"/>
    </source>
</evidence>
<dbReference type="InterPro" id="IPR022894">
    <property type="entry name" value="Oligoribonuclease"/>
</dbReference>
<dbReference type="InterPro" id="IPR034747">
    <property type="entry name" value="EXOI_SH3"/>
</dbReference>
<reference evidence="19 20" key="1">
    <citation type="journal article" date="2018" name="Genome Biol. Evol.">
        <title>Cladogenesis and Genomic Streamlining in Extracellular Endosymbionts of Tropical Stink Bugs.</title>
        <authorList>
            <person name="Otero-Bravo A."/>
            <person name="Goffredi S."/>
            <person name="Sabree Z.L."/>
        </authorList>
    </citation>
    <scope>NUCLEOTIDE SEQUENCE [LARGE SCALE GENOMIC DNA]</scope>
    <source>
        <strain evidence="19 20">SoEL</strain>
    </source>
</reference>
<dbReference type="InterPro" id="IPR038649">
    <property type="entry name" value="EXOI_SH3_sf"/>
</dbReference>
<comment type="caution">
    <text evidence="19">The sequence shown here is derived from an EMBL/GenBank/DDBJ whole genome shotgun (WGS) entry which is preliminary data.</text>
</comment>
<evidence type="ECO:0000313" key="20">
    <source>
        <dbReference type="Proteomes" id="UP000296144"/>
    </source>
</evidence>
<feature type="binding site" evidence="16">
    <location>
        <position position="183"/>
    </location>
    <ligand>
        <name>Mg(2+)</name>
        <dbReference type="ChEBI" id="CHEBI:18420"/>
        <label>2</label>
    </ligand>
</feature>
<dbReference type="InterPro" id="IPR013620">
    <property type="entry name" value="Exonuc_1_SH3"/>
</dbReference>
<dbReference type="GO" id="GO:0006281">
    <property type="term" value="P:DNA repair"/>
    <property type="evidence" value="ECO:0007669"/>
    <property type="project" value="UniProtKB-KW"/>
</dbReference>
<evidence type="ECO:0000256" key="2">
    <source>
        <dbReference type="ARBA" id="ARBA00012108"/>
    </source>
</evidence>
<comment type="subunit">
    <text evidence="13">Monomer. Interacts with ssb (via C-terminus); this interaction stimulates the exonuclease activity by recruiting the enzyme to its substrate.</text>
</comment>
<evidence type="ECO:0000256" key="8">
    <source>
        <dbReference type="ARBA" id="ARBA00022839"/>
    </source>
</evidence>
<dbReference type="PANTHER" id="PTHR11046">
    <property type="entry name" value="OLIGORIBONUCLEASE, MITOCHONDRIAL"/>
    <property type="match status" value="1"/>
</dbReference>
<dbReference type="InterPro" id="IPR012337">
    <property type="entry name" value="RNaseH-like_sf"/>
</dbReference>
<dbReference type="Pfam" id="PF00929">
    <property type="entry name" value="RNase_T"/>
    <property type="match status" value="1"/>
</dbReference>
<dbReference type="NCBIfam" id="NF008746">
    <property type="entry name" value="PRK11779.1"/>
    <property type="match status" value="1"/>
</dbReference>
<evidence type="ECO:0000256" key="7">
    <source>
        <dbReference type="ARBA" id="ARBA00022801"/>
    </source>
</evidence>
<dbReference type="PANTHER" id="PTHR11046:SF11">
    <property type="entry name" value="EXODEOXYRIBONUCLEASE I"/>
    <property type="match status" value="1"/>
</dbReference>
<feature type="binding site" evidence="16">
    <location>
        <position position="12"/>
    </location>
    <ligand>
        <name>Mg(2+)</name>
        <dbReference type="ChEBI" id="CHEBI:18420"/>
        <label>1</label>
    </ligand>
</feature>
<feature type="domain" description="ExoI SH3-like" evidence="17">
    <location>
        <begin position="199"/>
        <end position="352"/>
    </location>
</feature>
<keyword evidence="6 14" id="KW-0227">DNA damage</keyword>
<keyword evidence="4 14" id="KW-0540">Nuclease</keyword>
<dbReference type="Pfam" id="PF26016">
    <property type="entry name" value="ExoI_C"/>
    <property type="match status" value="1"/>
</dbReference>
<evidence type="ECO:0000256" key="13">
    <source>
        <dbReference type="ARBA" id="ARBA00046792"/>
    </source>
</evidence>
<dbReference type="OrthoDB" id="9763470at2"/>
<comment type="cofactor">
    <cofactor evidence="16">
        <name>Mg(2+)</name>
        <dbReference type="ChEBI" id="CHEBI:18420"/>
    </cofactor>
    <text evidence="16">Binds 2 Mg(2+) ions per monomer.</text>
</comment>
<evidence type="ECO:0000256" key="16">
    <source>
        <dbReference type="PIRSR" id="PIRSR000977-2"/>
    </source>
</evidence>
<evidence type="ECO:0000256" key="6">
    <source>
        <dbReference type="ARBA" id="ARBA00022763"/>
    </source>
</evidence>
<name>A0A2P5SWQ3_9GAMM</name>
<dbReference type="SUPFAM" id="SSF53098">
    <property type="entry name" value="Ribonuclease H-like"/>
    <property type="match status" value="1"/>
</dbReference>
<evidence type="ECO:0000256" key="14">
    <source>
        <dbReference type="PIRNR" id="PIRNR000977"/>
    </source>
</evidence>
<dbReference type="FunFam" id="3.30.420.10:FF:000033">
    <property type="entry name" value="Exodeoxyribonuclease I"/>
    <property type="match status" value="1"/>
</dbReference>
<keyword evidence="10" id="KW-0238">DNA-binding</keyword>
<feature type="domain" description="ExoI C-terminal" evidence="18">
    <location>
        <begin position="355"/>
        <end position="471"/>
    </location>
</feature>
<evidence type="ECO:0000256" key="11">
    <source>
        <dbReference type="ARBA" id="ARBA00023204"/>
    </source>
</evidence>
<evidence type="ECO:0000256" key="1">
    <source>
        <dbReference type="ARBA" id="ARBA00000563"/>
    </source>
</evidence>
<evidence type="ECO:0000259" key="17">
    <source>
        <dbReference type="PROSITE" id="PS51784"/>
    </source>
</evidence>
<dbReference type="EC" id="3.1.11.1" evidence="2 14"/>
<comment type="function">
    <text evidence="12">Degrades single-stranded DNA (ssDNA) in a highly processive manner. Also functions as a DNA deoxyribophosphodiesterase that releases deoxyribose-phosphate moieties following the cleavage of DNA at an apurinic/apyrimidinic (AP) site by either an AP endonuclease or AP lyase.</text>
</comment>
<dbReference type="Gene3D" id="1.10.287.1240">
    <property type="match status" value="1"/>
</dbReference>
<evidence type="ECO:0000313" key="19">
    <source>
        <dbReference type="EMBL" id="PPI86746.1"/>
    </source>
</evidence>
<sequence length="472" mass="55673">MNCYSTKFFFHDYETFGTNPALDRPAQFAGVFTDDKFNITTRPKIFYCCLPNDYLPKPESVVVNGIIPQLVMQKGYNEAEFAKRIHNILTIKQTCTVGYNNIQFDDEITRNIFYRNFYDPYAWSWKNGNSRWDLLNVMRACYALRPEGINWPRNKDGFVSFKLKHLTKANGIKHDNIHNAMSDVYATIAIAKLVKEKQPKLFEYLFKNRNKEKIISMIDIVGMKPLLHVSNLFGKSRNNISLILPLAWHPNNRNTLIVIDLSSDIYPLLRRDVFFLQKFLYEKKYNKEIADKIPLILVHINRCPILASINVLRPEDEIRLGLDRAHCINNLKLIYNNPEIRKKVLIIFNMQKQNITSDVDTKLYDGFFSSSDQAKMNIIHRTSPKLLSKLNLNFENNRLKELLFRYRARNYPNTLSFEEQLCWKKHCKINLNYKRIKSFLSEIKLLKKSYKDNQNKIEILRSLYFYAKSIIT</sequence>
<dbReference type="InterPro" id="IPR013520">
    <property type="entry name" value="Ribonucl_H"/>
</dbReference>
<dbReference type="PROSITE" id="PS51784">
    <property type="entry name" value="EXOI_SH3"/>
    <property type="match status" value="1"/>
</dbReference>
<dbReference type="EMBL" id="PDKU01000001">
    <property type="protein sequence ID" value="PPI86746.1"/>
    <property type="molecule type" value="Genomic_DNA"/>
</dbReference>
<dbReference type="Gene3D" id="3.30.1520.20">
    <property type="entry name" value="Exonuclease ExoI, domain 2"/>
    <property type="match status" value="1"/>
</dbReference>
<dbReference type="Gene3D" id="3.30.420.10">
    <property type="entry name" value="Ribonuclease H-like superfamily/Ribonuclease H"/>
    <property type="match status" value="1"/>
</dbReference>
<dbReference type="PIRSF" id="PIRSF000977">
    <property type="entry name" value="Exodeoxyribonuclease_I"/>
    <property type="match status" value="1"/>
</dbReference>
<organism evidence="19 20">
    <name type="scientific">Candidatus Pantoea edessiphila</name>
    <dbReference type="NCBI Taxonomy" id="2044610"/>
    <lineage>
        <taxon>Bacteria</taxon>
        <taxon>Pseudomonadati</taxon>
        <taxon>Pseudomonadota</taxon>
        <taxon>Gammaproteobacteria</taxon>
        <taxon>Enterobacterales</taxon>
        <taxon>Erwiniaceae</taxon>
        <taxon>Pantoea</taxon>
    </lineage>
</organism>
<dbReference type="InterPro" id="IPR058561">
    <property type="entry name" value="Exonuc_1_C"/>
</dbReference>
<evidence type="ECO:0000256" key="5">
    <source>
        <dbReference type="ARBA" id="ARBA00022723"/>
    </source>
</evidence>
<protein>
    <recommendedName>
        <fullName evidence="3 14">Exodeoxyribonuclease I</fullName>
        <ecNumber evidence="2 14">3.1.11.1</ecNumber>
    </recommendedName>
</protein>
<dbReference type="RefSeq" id="WP_136129909.1">
    <property type="nucleotide sequence ID" value="NZ_PDKU01000001.1"/>
</dbReference>
<dbReference type="GO" id="GO:0046872">
    <property type="term" value="F:metal ion binding"/>
    <property type="evidence" value="ECO:0007669"/>
    <property type="project" value="UniProtKB-KW"/>
</dbReference>
<dbReference type="FunFam" id="3.30.1520.20:FF:000001">
    <property type="entry name" value="Exodeoxyribonuclease I"/>
    <property type="match status" value="1"/>
</dbReference>
<keyword evidence="7 14" id="KW-0378">Hydrolase</keyword>
<gene>
    <name evidence="19" type="ORF">CRV10_00605</name>
</gene>